<dbReference type="PANTHER" id="PTHR30055">
    <property type="entry name" value="HTH-TYPE TRANSCRIPTIONAL REGULATOR RUTR"/>
    <property type="match status" value="1"/>
</dbReference>
<dbReference type="Gene3D" id="1.10.357.10">
    <property type="entry name" value="Tetracycline Repressor, domain 2"/>
    <property type="match status" value="1"/>
</dbReference>
<keyword evidence="3" id="KW-0804">Transcription</keyword>
<dbReference type="InterPro" id="IPR050109">
    <property type="entry name" value="HTH-type_TetR-like_transc_reg"/>
</dbReference>
<dbReference type="EMBL" id="FLQR01000001">
    <property type="protein sequence ID" value="SBS70444.1"/>
    <property type="molecule type" value="Genomic_DNA"/>
</dbReference>
<dbReference type="InterPro" id="IPR001647">
    <property type="entry name" value="HTH_TetR"/>
</dbReference>
<dbReference type="PROSITE" id="PS50977">
    <property type="entry name" value="HTH_TETR_2"/>
    <property type="match status" value="1"/>
</dbReference>
<evidence type="ECO:0000256" key="3">
    <source>
        <dbReference type="ARBA" id="ARBA00023163"/>
    </source>
</evidence>
<dbReference type="SUPFAM" id="SSF46689">
    <property type="entry name" value="Homeodomain-like"/>
    <property type="match status" value="1"/>
</dbReference>
<gene>
    <name evidence="6" type="ORF">MIPYR_10485</name>
</gene>
<feature type="domain" description="HTH tetR-type" evidence="5">
    <location>
        <begin position="21"/>
        <end position="81"/>
    </location>
</feature>
<dbReference type="Pfam" id="PF00440">
    <property type="entry name" value="TetR_N"/>
    <property type="match status" value="1"/>
</dbReference>
<dbReference type="InterPro" id="IPR009057">
    <property type="entry name" value="Homeodomain-like_sf"/>
</dbReference>
<dbReference type="AlphaFoldDB" id="A0A1Y5NVN1"/>
<reference evidence="6" key="1">
    <citation type="submission" date="2016-03" db="EMBL/GenBank/DDBJ databases">
        <authorList>
            <person name="Ploux O."/>
        </authorList>
    </citation>
    <scope>NUCLEOTIDE SEQUENCE</scope>
    <source>
        <strain evidence="6">UC1</strain>
    </source>
</reference>
<protein>
    <submittedName>
        <fullName evidence="6">Transcriptional regulator, TetR family</fullName>
    </submittedName>
</protein>
<evidence type="ECO:0000256" key="1">
    <source>
        <dbReference type="ARBA" id="ARBA00023015"/>
    </source>
</evidence>
<dbReference type="GO" id="GO:0003700">
    <property type="term" value="F:DNA-binding transcription factor activity"/>
    <property type="evidence" value="ECO:0007669"/>
    <property type="project" value="TreeGrafter"/>
</dbReference>
<keyword evidence="1" id="KW-0805">Transcription regulation</keyword>
<evidence type="ECO:0000256" key="4">
    <source>
        <dbReference type="PROSITE-ProRule" id="PRU00335"/>
    </source>
</evidence>
<dbReference type="PANTHER" id="PTHR30055:SF234">
    <property type="entry name" value="HTH-TYPE TRANSCRIPTIONAL REGULATOR BETI"/>
    <property type="match status" value="1"/>
</dbReference>
<sequence length="206" mass="22173">MDPVTSDVKSPGSAYRRAQAEATRVRIAESARRLFARDGYGSTSMDAIAKEAGVGDRTVYATFGAKREILTLICERWLEQAGAREMAAAILAEPDPRARLRGAARWLTTLYSTDFDVVRILDAAIDEDAETQALLRGKLRGRNRVMDALIASLGDALVIAPADAQALFRAYAAAGVYGELVAASGWPPERFEAWLAATLEGQLLGG</sequence>
<accession>A0A1Y5NVN1</accession>
<feature type="DNA-binding region" description="H-T-H motif" evidence="4">
    <location>
        <begin position="44"/>
        <end position="63"/>
    </location>
</feature>
<dbReference type="PRINTS" id="PR00455">
    <property type="entry name" value="HTHTETR"/>
</dbReference>
<name>A0A1Y5NVN1_9MICO</name>
<organism evidence="6">
    <name type="scientific">uncultured Microbacterium sp</name>
    <dbReference type="NCBI Taxonomy" id="191216"/>
    <lineage>
        <taxon>Bacteria</taxon>
        <taxon>Bacillati</taxon>
        <taxon>Actinomycetota</taxon>
        <taxon>Actinomycetes</taxon>
        <taxon>Micrococcales</taxon>
        <taxon>Microbacteriaceae</taxon>
        <taxon>Microbacterium</taxon>
        <taxon>environmental samples</taxon>
    </lineage>
</organism>
<dbReference type="GO" id="GO:0000976">
    <property type="term" value="F:transcription cis-regulatory region binding"/>
    <property type="evidence" value="ECO:0007669"/>
    <property type="project" value="TreeGrafter"/>
</dbReference>
<evidence type="ECO:0000259" key="5">
    <source>
        <dbReference type="PROSITE" id="PS50977"/>
    </source>
</evidence>
<proteinExistence type="predicted"/>
<keyword evidence="2 4" id="KW-0238">DNA-binding</keyword>
<evidence type="ECO:0000256" key="2">
    <source>
        <dbReference type="ARBA" id="ARBA00023125"/>
    </source>
</evidence>
<evidence type="ECO:0000313" key="6">
    <source>
        <dbReference type="EMBL" id="SBS70444.1"/>
    </source>
</evidence>